<dbReference type="Proteomes" id="UP000003778">
    <property type="component" value="Unassembled WGS sequence"/>
</dbReference>
<dbReference type="InterPro" id="IPR010982">
    <property type="entry name" value="Lambda_DNA-bd_dom_sf"/>
</dbReference>
<dbReference type="SUPFAM" id="SSF47413">
    <property type="entry name" value="lambda repressor-like DNA-binding domains"/>
    <property type="match status" value="1"/>
</dbReference>
<sequence length="121" mass="14180">MCFFIRFFNHIFILIEYSYSYMKTKFYHLDEIPTIVGIVIRTVSLDKIIRSFGVAIREFRKARGLTQEQLGFEADIQRIYVSKLELGQQQPSLLTIFKLAKGLNCSATELIQYTEEVNNRT</sequence>
<dbReference type="InterPro" id="IPR001387">
    <property type="entry name" value="Cro/C1-type_HTH"/>
</dbReference>
<name>A0ABN0ETW4_HAEPA</name>
<proteinExistence type="predicted"/>
<dbReference type="CDD" id="cd00093">
    <property type="entry name" value="HTH_XRE"/>
    <property type="match status" value="1"/>
</dbReference>
<keyword evidence="1 3" id="KW-0238">DNA-binding</keyword>
<accession>A0ABN0ETW4</accession>
<gene>
    <name evidence="3" type="ORF">HMPREF1119_1507</name>
</gene>
<dbReference type="SMART" id="SM00530">
    <property type="entry name" value="HTH_XRE"/>
    <property type="match status" value="1"/>
</dbReference>
<dbReference type="PROSITE" id="PS50943">
    <property type="entry name" value="HTH_CROC1"/>
    <property type="match status" value="1"/>
</dbReference>
<dbReference type="InterPro" id="IPR050807">
    <property type="entry name" value="TransReg_Diox_bact_type"/>
</dbReference>
<evidence type="ECO:0000313" key="3">
    <source>
        <dbReference type="EMBL" id="EIJ29417.1"/>
    </source>
</evidence>
<dbReference type="Gene3D" id="1.10.260.40">
    <property type="entry name" value="lambda repressor-like DNA-binding domains"/>
    <property type="match status" value="1"/>
</dbReference>
<comment type="caution">
    <text evidence="3">The sequence shown here is derived from an EMBL/GenBank/DDBJ whole genome shotgun (WGS) entry which is preliminary data.</text>
</comment>
<keyword evidence="4" id="KW-1185">Reference proteome</keyword>
<dbReference type="PANTHER" id="PTHR46797:SF1">
    <property type="entry name" value="METHYLPHOSPHONATE SYNTHASE"/>
    <property type="match status" value="1"/>
</dbReference>
<reference evidence="3 4" key="1">
    <citation type="submission" date="2012-04" db="EMBL/GenBank/DDBJ databases">
        <authorList>
            <person name="Durkin A.S."/>
            <person name="McCorrison J."/>
            <person name="Torralba M."/>
            <person name="Gillis M."/>
            <person name="Methe B."/>
            <person name="Sutton G."/>
            <person name="Nelson K.E."/>
        </authorList>
    </citation>
    <scope>NUCLEOTIDE SEQUENCE [LARGE SCALE GENOMIC DNA]</scope>
    <source>
        <strain evidence="3 4">HK2019</strain>
    </source>
</reference>
<dbReference type="EMBL" id="AJTC01000032">
    <property type="protein sequence ID" value="EIJ29417.1"/>
    <property type="molecule type" value="Genomic_DNA"/>
</dbReference>
<protein>
    <submittedName>
        <fullName evidence="3">DNA-binding helix-turn-helix protein</fullName>
    </submittedName>
</protein>
<evidence type="ECO:0000259" key="2">
    <source>
        <dbReference type="PROSITE" id="PS50943"/>
    </source>
</evidence>
<feature type="domain" description="HTH cro/C1-type" evidence="2">
    <location>
        <begin position="56"/>
        <end position="110"/>
    </location>
</feature>
<dbReference type="Pfam" id="PF01381">
    <property type="entry name" value="HTH_3"/>
    <property type="match status" value="1"/>
</dbReference>
<dbReference type="GO" id="GO:0003677">
    <property type="term" value="F:DNA binding"/>
    <property type="evidence" value="ECO:0007669"/>
    <property type="project" value="UniProtKB-KW"/>
</dbReference>
<dbReference type="PANTHER" id="PTHR46797">
    <property type="entry name" value="HTH-TYPE TRANSCRIPTIONAL REGULATOR"/>
    <property type="match status" value="1"/>
</dbReference>
<organism evidence="3 4">
    <name type="scientific">Haemophilus parainfluenzae HK2019</name>
    <dbReference type="NCBI Taxonomy" id="1095746"/>
    <lineage>
        <taxon>Bacteria</taxon>
        <taxon>Pseudomonadati</taxon>
        <taxon>Pseudomonadota</taxon>
        <taxon>Gammaproteobacteria</taxon>
        <taxon>Pasteurellales</taxon>
        <taxon>Pasteurellaceae</taxon>
        <taxon>Haemophilus</taxon>
    </lineage>
</organism>
<evidence type="ECO:0000313" key="4">
    <source>
        <dbReference type="Proteomes" id="UP000003778"/>
    </source>
</evidence>
<evidence type="ECO:0000256" key="1">
    <source>
        <dbReference type="ARBA" id="ARBA00023125"/>
    </source>
</evidence>